<dbReference type="SUPFAM" id="SSF57667">
    <property type="entry name" value="beta-beta-alpha zinc fingers"/>
    <property type="match status" value="1"/>
</dbReference>
<keyword evidence="4 10" id="KW-0863">Zinc-finger</keyword>
<proteinExistence type="inferred from homology"/>
<protein>
    <submittedName>
        <fullName evidence="13">STE-domain-containing protein</fullName>
    </submittedName>
</protein>
<dbReference type="GO" id="GO:1990527">
    <property type="term" value="C:Tec1p-Ste12p-Dig1p complex"/>
    <property type="evidence" value="ECO:0007669"/>
    <property type="project" value="TreeGrafter"/>
</dbReference>
<dbReference type="PANTHER" id="PTHR47427:SF1">
    <property type="entry name" value="PROTEIN STE12"/>
    <property type="match status" value="1"/>
</dbReference>
<dbReference type="Pfam" id="PF00096">
    <property type="entry name" value="zf-C2H2"/>
    <property type="match status" value="2"/>
</dbReference>
<organism evidence="13 14">
    <name type="scientific">Clathrospora elynae</name>
    <dbReference type="NCBI Taxonomy" id="706981"/>
    <lineage>
        <taxon>Eukaryota</taxon>
        <taxon>Fungi</taxon>
        <taxon>Dikarya</taxon>
        <taxon>Ascomycota</taxon>
        <taxon>Pezizomycotina</taxon>
        <taxon>Dothideomycetes</taxon>
        <taxon>Pleosporomycetidae</taxon>
        <taxon>Pleosporales</taxon>
        <taxon>Diademaceae</taxon>
        <taxon>Clathrospora</taxon>
    </lineage>
</organism>
<gene>
    <name evidence="13" type="ORF">EJ02DRAFT_172711</name>
</gene>
<dbReference type="FunFam" id="3.30.160.60:FF:000243">
    <property type="entry name" value="Probable transcription factor steA"/>
    <property type="match status" value="1"/>
</dbReference>
<feature type="region of interest" description="Disordered" evidence="11">
    <location>
        <begin position="211"/>
        <end position="243"/>
    </location>
</feature>
<evidence type="ECO:0000256" key="3">
    <source>
        <dbReference type="ARBA" id="ARBA00022737"/>
    </source>
</evidence>
<comment type="subcellular location">
    <subcellularLocation>
        <location evidence="1">Nucleus</location>
    </subcellularLocation>
</comment>
<comment type="similarity">
    <text evidence="9">Belongs to the STE12 transcription factor family.</text>
</comment>
<dbReference type="Pfam" id="PF02200">
    <property type="entry name" value="STE"/>
    <property type="match status" value="1"/>
</dbReference>
<dbReference type="Proteomes" id="UP000800038">
    <property type="component" value="Unassembled WGS sequence"/>
</dbReference>
<dbReference type="PROSITE" id="PS00028">
    <property type="entry name" value="ZINC_FINGER_C2H2_1"/>
    <property type="match status" value="2"/>
</dbReference>
<keyword evidence="8" id="KW-0539">Nucleus</keyword>
<feature type="region of interest" description="Disordered" evidence="11">
    <location>
        <begin position="470"/>
        <end position="489"/>
    </location>
</feature>
<evidence type="ECO:0000313" key="14">
    <source>
        <dbReference type="Proteomes" id="UP000800038"/>
    </source>
</evidence>
<dbReference type="InterPro" id="IPR052127">
    <property type="entry name" value="STE12_transcription_factor"/>
</dbReference>
<dbReference type="InterPro" id="IPR036236">
    <property type="entry name" value="Znf_C2H2_sf"/>
</dbReference>
<dbReference type="Gene3D" id="3.30.160.60">
    <property type="entry name" value="Classic Zinc Finger"/>
    <property type="match status" value="2"/>
</dbReference>
<dbReference type="InterPro" id="IPR013087">
    <property type="entry name" value="Znf_C2H2_type"/>
</dbReference>
<dbReference type="OrthoDB" id="1095242at2759"/>
<dbReference type="PROSITE" id="PS50157">
    <property type="entry name" value="ZINC_FINGER_C2H2_2"/>
    <property type="match status" value="2"/>
</dbReference>
<evidence type="ECO:0000256" key="8">
    <source>
        <dbReference type="ARBA" id="ARBA00023242"/>
    </source>
</evidence>
<evidence type="ECO:0000256" key="2">
    <source>
        <dbReference type="ARBA" id="ARBA00022723"/>
    </source>
</evidence>
<dbReference type="GO" id="GO:0003700">
    <property type="term" value="F:DNA-binding transcription factor activity"/>
    <property type="evidence" value="ECO:0007669"/>
    <property type="project" value="InterPro"/>
</dbReference>
<keyword evidence="14" id="KW-1185">Reference proteome</keyword>
<reference evidence="13" key="1">
    <citation type="journal article" date="2020" name="Stud. Mycol.">
        <title>101 Dothideomycetes genomes: a test case for predicting lifestyles and emergence of pathogens.</title>
        <authorList>
            <person name="Haridas S."/>
            <person name="Albert R."/>
            <person name="Binder M."/>
            <person name="Bloem J."/>
            <person name="Labutti K."/>
            <person name="Salamov A."/>
            <person name="Andreopoulos B."/>
            <person name="Baker S."/>
            <person name="Barry K."/>
            <person name="Bills G."/>
            <person name="Bluhm B."/>
            <person name="Cannon C."/>
            <person name="Castanera R."/>
            <person name="Culley D."/>
            <person name="Daum C."/>
            <person name="Ezra D."/>
            <person name="Gonzalez J."/>
            <person name="Henrissat B."/>
            <person name="Kuo A."/>
            <person name="Liang C."/>
            <person name="Lipzen A."/>
            <person name="Lutzoni F."/>
            <person name="Magnuson J."/>
            <person name="Mondo S."/>
            <person name="Nolan M."/>
            <person name="Ohm R."/>
            <person name="Pangilinan J."/>
            <person name="Park H.-J."/>
            <person name="Ramirez L."/>
            <person name="Alfaro M."/>
            <person name="Sun H."/>
            <person name="Tritt A."/>
            <person name="Yoshinaga Y."/>
            <person name="Zwiers L.-H."/>
            <person name="Turgeon B."/>
            <person name="Goodwin S."/>
            <person name="Spatafora J."/>
            <person name="Crous P."/>
            <person name="Grigoriev I."/>
        </authorList>
    </citation>
    <scope>NUCLEOTIDE SEQUENCE</scope>
    <source>
        <strain evidence="13">CBS 161.51</strain>
    </source>
</reference>
<dbReference type="GO" id="GO:1990526">
    <property type="term" value="C:Ste12p-Dig1p-Dig2p complex"/>
    <property type="evidence" value="ECO:0007669"/>
    <property type="project" value="TreeGrafter"/>
</dbReference>
<dbReference type="SMART" id="SM00355">
    <property type="entry name" value="ZnF_C2H2"/>
    <property type="match status" value="2"/>
</dbReference>
<feature type="domain" description="C2H2-type" evidence="12">
    <location>
        <begin position="573"/>
        <end position="602"/>
    </location>
</feature>
<evidence type="ECO:0000256" key="1">
    <source>
        <dbReference type="ARBA" id="ARBA00004123"/>
    </source>
</evidence>
<keyword evidence="5" id="KW-0862">Zinc</keyword>
<dbReference type="AlphaFoldDB" id="A0A6A5T4Q3"/>
<dbReference type="GO" id="GO:0008270">
    <property type="term" value="F:zinc ion binding"/>
    <property type="evidence" value="ECO:0007669"/>
    <property type="project" value="UniProtKB-KW"/>
</dbReference>
<dbReference type="FunFam" id="3.30.160.60:FF:000390">
    <property type="entry name" value="Transcription factor stea"/>
    <property type="match status" value="1"/>
</dbReference>
<feature type="compositionally biased region" description="Polar residues" evidence="11">
    <location>
        <begin position="211"/>
        <end position="232"/>
    </location>
</feature>
<evidence type="ECO:0000256" key="9">
    <source>
        <dbReference type="ARBA" id="ARBA00024345"/>
    </source>
</evidence>
<keyword evidence="7" id="KW-0804">Transcription</keyword>
<evidence type="ECO:0000256" key="4">
    <source>
        <dbReference type="ARBA" id="ARBA00022771"/>
    </source>
</evidence>
<dbReference type="InterPro" id="IPR003120">
    <property type="entry name" value="Ste12"/>
</dbReference>
<evidence type="ECO:0000256" key="6">
    <source>
        <dbReference type="ARBA" id="ARBA00023015"/>
    </source>
</evidence>
<dbReference type="PANTHER" id="PTHR47427">
    <property type="entry name" value="PROTEIN STE12"/>
    <property type="match status" value="1"/>
</dbReference>
<feature type="region of interest" description="Disordered" evidence="11">
    <location>
        <begin position="681"/>
        <end position="700"/>
    </location>
</feature>
<dbReference type="SMART" id="SM00424">
    <property type="entry name" value="STE"/>
    <property type="match status" value="1"/>
</dbReference>
<name>A0A6A5T4Q3_9PLEO</name>
<evidence type="ECO:0000256" key="11">
    <source>
        <dbReference type="SAM" id="MobiDB-lite"/>
    </source>
</evidence>
<keyword evidence="6" id="KW-0805">Transcription regulation</keyword>
<feature type="compositionally biased region" description="Acidic residues" evidence="11">
    <location>
        <begin position="637"/>
        <end position="646"/>
    </location>
</feature>
<evidence type="ECO:0000256" key="5">
    <source>
        <dbReference type="ARBA" id="ARBA00022833"/>
    </source>
</evidence>
<keyword evidence="2" id="KW-0479">Metal-binding</keyword>
<feature type="domain" description="C2H2-type" evidence="12">
    <location>
        <begin position="603"/>
        <end position="630"/>
    </location>
</feature>
<dbReference type="GO" id="GO:0005634">
    <property type="term" value="C:nucleus"/>
    <property type="evidence" value="ECO:0007669"/>
    <property type="project" value="UniProtKB-SubCell"/>
</dbReference>
<accession>A0A6A5T4Q3</accession>
<feature type="compositionally biased region" description="Polar residues" evidence="11">
    <location>
        <begin position="476"/>
        <end position="486"/>
    </location>
</feature>
<sequence>MYPSSHHAAMPPPQARSVAPETFLLDQDAQQSLPPDSVVALQQVDNLKYFLISAPVDWQPDQYIRRFLLPTGEYVSCVLWNNLFHISGTDIVRCLSFRFQAFGRPVKNSKKFEEGIFSDLRNLKSGTDASLEEPKSAFLDFLYKNNCIRTQKKQKVFYWYSVPHDRLFLDALERDLKREKMGQEATTMAVSEPALSFEFDSSQSLFEQLTKAQQTNSSSFNNNVQPSYQSTPPDMRGMDSMPPPTMVTVPQSMPQMQQPMPQPMQQPMHHEDPMAHYHQQMSMPPTMQNVAIKSREREFSTQMQYDRNGIPLSQVHQRHSSMPAYMEYSPAPSFVSSHYEDYSTRGMSFEPLTPPQHHMSIGAEPAYIANEDTGLYSAIPDLPVPNTFNPLMNLPPSNLMGPGYPVSRPFGHGNVYSVIEGSPTYKQRRRRSSLSAGIAAAVSASGNAHQVHRPSDLRRSMSSSVIPLAEVDESNENSPNSANGASYPQVMLDSKPMMNISRQGTPLNTVEESPEPESGVLQHEDLNTLVNGELFETPLQHSALARTAGVAPVFRRARSATMMEIGPYPQKSHSCPIPTCGRLFKRLEHLKRHVRTHTQERPYVCPLCNKAFSRSDNLAQHRRTHEPRPDGEPLSDYQEDELEGEDDHLHSLDDDLSPESGNEYLSGLSHIPRHINDIPSPGLGMTMAPPQHPLMAGSHY</sequence>
<evidence type="ECO:0000313" key="13">
    <source>
        <dbReference type="EMBL" id="KAF1947064.1"/>
    </source>
</evidence>
<keyword evidence="3" id="KW-0677">Repeat</keyword>
<evidence type="ECO:0000256" key="7">
    <source>
        <dbReference type="ARBA" id="ARBA00023163"/>
    </source>
</evidence>
<evidence type="ECO:0000256" key="10">
    <source>
        <dbReference type="PROSITE-ProRule" id="PRU00042"/>
    </source>
</evidence>
<evidence type="ECO:0000259" key="12">
    <source>
        <dbReference type="PROSITE" id="PS50157"/>
    </source>
</evidence>
<dbReference type="EMBL" id="ML976000">
    <property type="protein sequence ID" value="KAF1947064.1"/>
    <property type="molecule type" value="Genomic_DNA"/>
</dbReference>
<feature type="region of interest" description="Disordered" evidence="11">
    <location>
        <begin position="618"/>
        <end position="667"/>
    </location>
</feature>